<comment type="caution">
    <text evidence="1">The sequence shown here is derived from an EMBL/GenBank/DDBJ whole genome shotgun (WGS) entry which is preliminary data.</text>
</comment>
<reference evidence="2" key="1">
    <citation type="journal article" date="2018" name="Front. Microbiol.">
        <title>Genome-Based Analysis Reveals the Taxonomy and Diversity of the Family Idiomarinaceae.</title>
        <authorList>
            <person name="Liu Y."/>
            <person name="Lai Q."/>
            <person name="Shao Z."/>
        </authorList>
    </citation>
    <scope>NUCLEOTIDE SEQUENCE [LARGE SCALE GENOMIC DNA]</scope>
    <source>
        <strain evidence="2">BH195</strain>
    </source>
</reference>
<evidence type="ECO:0000313" key="1">
    <source>
        <dbReference type="EMBL" id="RUO54511.1"/>
    </source>
</evidence>
<proteinExistence type="predicted"/>
<evidence type="ECO:0000313" key="2">
    <source>
        <dbReference type="Proteomes" id="UP000287198"/>
    </source>
</evidence>
<gene>
    <name evidence="1" type="ORF">CWI69_03640</name>
</gene>
<dbReference type="Proteomes" id="UP000287198">
    <property type="component" value="Unassembled WGS sequence"/>
</dbReference>
<dbReference type="RefSeq" id="WP_126761966.1">
    <property type="nucleotide sequence ID" value="NZ_JBHLTZ010000004.1"/>
</dbReference>
<dbReference type="OrthoDB" id="6241201at2"/>
<sequence>MRKLLILAIFAAAFYQYFYGGFGAHLMPDVDLGQVAGELKRKATEKDPTQLKLECPHGHYVAVDPQLQTASCQARTRL</sequence>
<name>A0A432Y0P6_9GAMM</name>
<dbReference type="AlphaFoldDB" id="A0A432Y0P6"/>
<accession>A0A432Y0P6</accession>
<dbReference type="EMBL" id="PIPW01000001">
    <property type="protein sequence ID" value="RUO54511.1"/>
    <property type="molecule type" value="Genomic_DNA"/>
</dbReference>
<protein>
    <submittedName>
        <fullName evidence="1">Uncharacterized protein</fullName>
    </submittedName>
</protein>
<keyword evidence="2" id="KW-1185">Reference proteome</keyword>
<organism evidence="1 2">
    <name type="scientific">Pseudidiomarina halophila</name>
    <dbReference type="NCBI Taxonomy" id="1449799"/>
    <lineage>
        <taxon>Bacteria</taxon>
        <taxon>Pseudomonadati</taxon>
        <taxon>Pseudomonadota</taxon>
        <taxon>Gammaproteobacteria</taxon>
        <taxon>Alteromonadales</taxon>
        <taxon>Idiomarinaceae</taxon>
        <taxon>Pseudidiomarina</taxon>
    </lineage>
</organism>